<feature type="transmembrane region" description="Helical" evidence="1">
    <location>
        <begin position="198"/>
        <end position="218"/>
    </location>
</feature>
<feature type="transmembrane region" description="Helical" evidence="1">
    <location>
        <begin position="250"/>
        <end position="269"/>
    </location>
</feature>
<feature type="transmembrane region" description="Helical" evidence="1">
    <location>
        <begin position="311"/>
        <end position="329"/>
    </location>
</feature>
<dbReference type="Proteomes" id="UP001147700">
    <property type="component" value="Unassembled WGS sequence"/>
</dbReference>
<keyword evidence="1" id="KW-1133">Transmembrane helix</keyword>
<feature type="transmembrane region" description="Helical" evidence="1">
    <location>
        <begin position="81"/>
        <end position="101"/>
    </location>
</feature>
<dbReference type="PANTHER" id="PTHR23028:SF53">
    <property type="entry name" value="ACYL_TRANSF_3 DOMAIN-CONTAINING PROTEIN"/>
    <property type="match status" value="1"/>
</dbReference>
<reference evidence="3" key="1">
    <citation type="submission" date="2022-10" db="EMBL/GenBank/DDBJ databases">
        <title>The WGS of Solirubrobacter sp. CPCC 204708.</title>
        <authorList>
            <person name="Jiang Z."/>
        </authorList>
    </citation>
    <scope>NUCLEOTIDE SEQUENCE</scope>
    <source>
        <strain evidence="3">CPCC 204708</strain>
    </source>
</reference>
<keyword evidence="4" id="KW-1185">Reference proteome</keyword>
<feature type="transmembrane region" description="Helical" evidence="1">
    <location>
        <begin position="121"/>
        <end position="146"/>
    </location>
</feature>
<keyword evidence="3" id="KW-0808">Transferase</keyword>
<dbReference type="InterPro" id="IPR050879">
    <property type="entry name" value="Acyltransferase_3"/>
</dbReference>
<evidence type="ECO:0000256" key="1">
    <source>
        <dbReference type="SAM" id="Phobius"/>
    </source>
</evidence>
<evidence type="ECO:0000313" key="3">
    <source>
        <dbReference type="EMBL" id="MDA0139681.1"/>
    </source>
</evidence>
<dbReference type="EMBL" id="JAPCID010000028">
    <property type="protein sequence ID" value="MDA0139681.1"/>
    <property type="molecule type" value="Genomic_DNA"/>
</dbReference>
<feature type="domain" description="Acyltransferase 3" evidence="2">
    <location>
        <begin position="12"/>
        <end position="319"/>
    </location>
</feature>
<feature type="transmembrane region" description="Helical" evidence="1">
    <location>
        <begin position="158"/>
        <end position="178"/>
    </location>
</feature>
<dbReference type="RefSeq" id="WP_202955622.1">
    <property type="nucleotide sequence ID" value="NZ_JAPCID010000028.1"/>
</dbReference>
<evidence type="ECO:0000259" key="2">
    <source>
        <dbReference type="Pfam" id="PF01757"/>
    </source>
</evidence>
<keyword evidence="1" id="KW-0812">Transmembrane</keyword>
<keyword evidence="3" id="KW-0012">Acyltransferase</keyword>
<dbReference type="GO" id="GO:0016746">
    <property type="term" value="F:acyltransferase activity"/>
    <property type="evidence" value="ECO:0007669"/>
    <property type="project" value="UniProtKB-KW"/>
</dbReference>
<gene>
    <name evidence="3" type="ORF">OJ962_19425</name>
</gene>
<comment type="caution">
    <text evidence="3">The sequence shown here is derived from an EMBL/GenBank/DDBJ whole genome shotgun (WGS) entry which is preliminary data.</text>
</comment>
<feature type="transmembrane region" description="Helical" evidence="1">
    <location>
        <begin position="12"/>
        <end position="30"/>
    </location>
</feature>
<name>A0ABT4RMB8_9ACTN</name>
<sequence>MVAATRAPRLDSLTGLRFGAALVVFLHHLPVGPTLDHFTKQGTAGVSFFFILSGFVLMWSHGERVGARRFYRRRFARIYPAHLVAWVIGAIIVTAKGLSWSADEFIVGAALVQDWIPEQRYYFAINGVAWSLSCEVFFYVTFPFWAHRLAALGSRARAGLAVAAVAGVVGMAAVATVVDPGADYLRTDDSVWVWFVRHAPFVRILEFLLGALLAVELLRGRRCPLGWLPALVVAGVAYVAAGVAPSAFGVAAVTLVPFALLIAAAAEADRGGAGTPFRRRWLVWLGEVSFAFYLVHLWFIDAFDLPASGHLIVSLPLAIAGAALLHHLVERPAERRIRGRNSLLVGGVPRA</sequence>
<evidence type="ECO:0000313" key="4">
    <source>
        <dbReference type="Proteomes" id="UP001147700"/>
    </source>
</evidence>
<feature type="transmembrane region" description="Helical" evidence="1">
    <location>
        <begin position="42"/>
        <end position="60"/>
    </location>
</feature>
<keyword evidence="1" id="KW-0472">Membrane</keyword>
<proteinExistence type="predicted"/>
<dbReference type="InterPro" id="IPR002656">
    <property type="entry name" value="Acyl_transf_3_dom"/>
</dbReference>
<dbReference type="Pfam" id="PF01757">
    <property type="entry name" value="Acyl_transf_3"/>
    <property type="match status" value="1"/>
</dbReference>
<organism evidence="3 4">
    <name type="scientific">Solirubrobacter deserti</name>
    <dbReference type="NCBI Taxonomy" id="2282478"/>
    <lineage>
        <taxon>Bacteria</taxon>
        <taxon>Bacillati</taxon>
        <taxon>Actinomycetota</taxon>
        <taxon>Thermoleophilia</taxon>
        <taxon>Solirubrobacterales</taxon>
        <taxon>Solirubrobacteraceae</taxon>
        <taxon>Solirubrobacter</taxon>
    </lineage>
</organism>
<dbReference type="PANTHER" id="PTHR23028">
    <property type="entry name" value="ACETYLTRANSFERASE"/>
    <property type="match status" value="1"/>
</dbReference>
<feature type="transmembrane region" description="Helical" evidence="1">
    <location>
        <begin position="225"/>
        <end position="244"/>
    </location>
</feature>
<accession>A0ABT4RMB8</accession>
<feature type="transmembrane region" description="Helical" evidence="1">
    <location>
        <begin position="281"/>
        <end position="299"/>
    </location>
</feature>
<protein>
    <submittedName>
        <fullName evidence="3">Acyltransferase</fullName>
    </submittedName>
</protein>